<sequence>MAKKKVASAVNKSEEIRNYKKANATARPKDVVDGLKAKGIEVSSALVSNVLGPKKKRVKKRPGAKPGPKPQPAAAGESVKIEALIEASAFAGKVGGVEKAQSILKTLGRINK</sequence>
<protein>
    <submittedName>
        <fullName evidence="2">Uncharacterized protein</fullName>
    </submittedName>
</protein>
<name>A0A518DC70_9BACT</name>
<feature type="region of interest" description="Disordered" evidence="1">
    <location>
        <begin position="52"/>
        <end position="76"/>
    </location>
</feature>
<reference evidence="2 3" key="1">
    <citation type="submission" date="2019-02" db="EMBL/GenBank/DDBJ databases">
        <title>Deep-cultivation of Planctomycetes and their phenomic and genomic characterization uncovers novel biology.</title>
        <authorList>
            <person name="Wiegand S."/>
            <person name="Jogler M."/>
            <person name="Boedeker C."/>
            <person name="Pinto D."/>
            <person name="Vollmers J."/>
            <person name="Rivas-Marin E."/>
            <person name="Kohn T."/>
            <person name="Peeters S.H."/>
            <person name="Heuer A."/>
            <person name="Rast P."/>
            <person name="Oberbeckmann S."/>
            <person name="Bunk B."/>
            <person name="Jeske O."/>
            <person name="Meyerdierks A."/>
            <person name="Storesund J.E."/>
            <person name="Kallscheuer N."/>
            <person name="Luecker S."/>
            <person name="Lage O.M."/>
            <person name="Pohl T."/>
            <person name="Merkel B.J."/>
            <person name="Hornburger P."/>
            <person name="Mueller R.-W."/>
            <person name="Bruemmer F."/>
            <person name="Labrenz M."/>
            <person name="Spormann A.M."/>
            <person name="Op den Camp H."/>
            <person name="Overmann J."/>
            <person name="Amann R."/>
            <person name="Jetten M.S.M."/>
            <person name="Mascher T."/>
            <person name="Medema M.H."/>
            <person name="Devos D.P."/>
            <person name="Kaster A.-K."/>
            <person name="Ovreas L."/>
            <person name="Rohde M."/>
            <person name="Galperin M.Y."/>
            <person name="Jogler C."/>
        </authorList>
    </citation>
    <scope>NUCLEOTIDE SEQUENCE [LARGE SCALE GENOMIC DNA]</scope>
    <source>
        <strain evidence="2 3">Pla175</strain>
    </source>
</reference>
<accession>A0A518DC70</accession>
<evidence type="ECO:0000313" key="3">
    <source>
        <dbReference type="Proteomes" id="UP000317429"/>
    </source>
</evidence>
<dbReference type="AlphaFoldDB" id="A0A518DC70"/>
<dbReference type="Proteomes" id="UP000317429">
    <property type="component" value="Chromosome"/>
</dbReference>
<feature type="compositionally biased region" description="Basic residues" evidence="1">
    <location>
        <begin position="53"/>
        <end position="63"/>
    </location>
</feature>
<evidence type="ECO:0000313" key="2">
    <source>
        <dbReference type="EMBL" id="QDU89077.1"/>
    </source>
</evidence>
<dbReference type="KEGG" id="pnd:Pla175_24630"/>
<proteinExistence type="predicted"/>
<gene>
    <name evidence="2" type="ORF">Pla175_24630</name>
</gene>
<dbReference type="RefSeq" id="WP_145284865.1">
    <property type="nucleotide sequence ID" value="NZ_CP036291.1"/>
</dbReference>
<dbReference type="EMBL" id="CP036291">
    <property type="protein sequence ID" value="QDU89077.1"/>
    <property type="molecule type" value="Genomic_DNA"/>
</dbReference>
<keyword evidence="3" id="KW-1185">Reference proteome</keyword>
<dbReference type="OrthoDB" id="284479at2"/>
<organism evidence="2 3">
    <name type="scientific">Pirellulimonas nuda</name>
    <dbReference type="NCBI Taxonomy" id="2528009"/>
    <lineage>
        <taxon>Bacteria</taxon>
        <taxon>Pseudomonadati</taxon>
        <taxon>Planctomycetota</taxon>
        <taxon>Planctomycetia</taxon>
        <taxon>Pirellulales</taxon>
        <taxon>Lacipirellulaceae</taxon>
        <taxon>Pirellulimonas</taxon>
    </lineage>
</organism>
<evidence type="ECO:0000256" key="1">
    <source>
        <dbReference type="SAM" id="MobiDB-lite"/>
    </source>
</evidence>